<dbReference type="PANTHER" id="PTHR33835">
    <property type="entry name" value="YALI0C07656P"/>
    <property type="match status" value="1"/>
</dbReference>
<evidence type="ECO:0000313" key="2">
    <source>
        <dbReference type="Proteomes" id="UP000198372"/>
    </source>
</evidence>
<dbReference type="PANTHER" id="PTHR33835:SF1">
    <property type="entry name" value="METALLO-BETA-LACTAMASE DOMAIN-CONTAINING PROTEIN"/>
    <property type="match status" value="1"/>
</dbReference>
<proteinExistence type="predicted"/>
<dbReference type="AlphaFoldDB" id="A0A238FGY7"/>
<reference evidence="2" key="1">
    <citation type="submission" date="2016-09" db="EMBL/GenBank/DDBJ databases">
        <authorList>
            <person name="Jeantristanb JTB J.-T."/>
            <person name="Ricardo R."/>
        </authorList>
    </citation>
    <scope>NUCLEOTIDE SEQUENCE [LARGE SCALE GENOMIC DNA]</scope>
</reference>
<dbReference type="InterPro" id="IPR025638">
    <property type="entry name" value="DUF4336"/>
</dbReference>
<gene>
    <name evidence="1" type="ORF">BQ2448_3982</name>
</gene>
<protein>
    <submittedName>
        <fullName evidence="1">BQ2448_3982 protein</fullName>
    </submittedName>
</protein>
<organism evidence="1 2">
    <name type="scientific">Microbotryum intermedium</name>
    <dbReference type="NCBI Taxonomy" id="269621"/>
    <lineage>
        <taxon>Eukaryota</taxon>
        <taxon>Fungi</taxon>
        <taxon>Dikarya</taxon>
        <taxon>Basidiomycota</taxon>
        <taxon>Pucciniomycotina</taxon>
        <taxon>Microbotryomycetes</taxon>
        <taxon>Microbotryales</taxon>
        <taxon>Microbotryaceae</taxon>
        <taxon>Microbotryum</taxon>
    </lineage>
</organism>
<dbReference type="InterPro" id="IPR036866">
    <property type="entry name" value="RibonucZ/Hydroxyglut_hydro"/>
</dbReference>
<dbReference type="EMBL" id="FMSP01000009">
    <property type="protein sequence ID" value="SCV72445.1"/>
    <property type="molecule type" value="Genomic_DNA"/>
</dbReference>
<dbReference type="SUPFAM" id="SSF56281">
    <property type="entry name" value="Metallo-hydrolase/oxidoreductase"/>
    <property type="match status" value="1"/>
</dbReference>
<dbReference type="Proteomes" id="UP000198372">
    <property type="component" value="Unassembled WGS sequence"/>
</dbReference>
<sequence>MATNAPAPVNPELVIRKLSESTTIFSCPFARGGLVPFGGRSTAIKLQDGNVWLIASHPLDPDTLTTLNNLGPTKFIVSPDREHNIFLQQYINAYPEAQVFVPLGVKENWQKKGQTSLINRITFTFGQGKGDPFPALTNGEILSADFGKAHGNEDVSRFMSISELEPHAETRFFSRGMQIAFLHVPSKTLIQADLLFNLPPDEQYSKSSKKSTAFLASNLLRPGTTGHKRLAWYLMGKDKKVMAQQAKVISAWDFDRMIPCHGNVMESGAKAAWNSTYDWYINGKK</sequence>
<name>A0A238FGY7_9BASI</name>
<accession>A0A238FGY7</accession>
<dbReference type="OrthoDB" id="421671at2759"/>
<evidence type="ECO:0000313" key="1">
    <source>
        <dbReference type="EMBL" id="SCV72445.1"/>
    </source>
</evidence>
<keyword evidence="2" id="KW-1185">Reference proteome</keyword>